<protein>
    <submittedName>
        <fullName evidence="1">Uncharacterized protein</fullName>
    </submittedName>
</protein>
<sequence>MCDVRSSIQCRHKLGNEANKRRQKQRDTMELFHQPDLAFRAHIHADIQEKTNRLKIYAKQVGLNISKEKKPEVMTLFKTPGQFHAMKLSCHTQRDSHIYSGSKVATDGGAGSDIVNRIVPPLNEPTSQATVERYEAVERSGLQAADT</sequence>
<evidence type="ECO:0000313" key="1">
    <source>
        <dbReference type="EMBL" id="GFR92535.1"/>
    </source>
</evidence>
<reference evidence="1 2" key="1">
    <citation type="journal article" date="2021" name="Elife">
        <title>Chloroplast acquisition without the gene transfer in kleptoplastic sea slugs, Plakobranchus ocellatus.</title>
        <authorList>
            <person name="Maeda T."/>
            <person name="Takahashi S."/>
            <person name="Yoshida T."/>
            <person name="Shimamura S."/>
            <person name="Takaki Y."/>
            <person name="Nagai Y."/>
            <person name="Toyoda A."/>
            <person name="Suzuki Y."/>
            <person name="Arimoto A."/>
            <person name="Ishii H."/>
            <person name="Satoh N."/>
            <person name="Nishiyama T."/>
            <person name="Hasebe M."/>
            <person name="Maruyama T."/>
            <person name="Minagawa J."/>
            <person name="Obokata J."/>
            <person name="Shigenobu S."/>
        </authorList>
    </citation>
    <scope>NUCLEOTIDE SEQUENCE [LARGE SCALE GENOMIC DNA]</scope>
</reference>
<keyword evidence="2" id="KW-1185">Reference proteome</keyword>
<evidence type="ECO:0000313" key="2">
    <source>
        <dbReference type="Proteomes" id="UP000762676"/>
    </source>
</evidence>
<dbReference type="EMBL" id="BMAT01012443">
    <property type="protein sequence ID" value="GFR92535.1"/>
    <property type="molecule type" value="Genomic_DNA"/>
</dbReference>
<gene>
    <name evidence="1" type="ORF">ElyMa_006203200</name>
</gene>
<name>A0AAV4H702_9GAST</name>
<accession>A0AAV4H702</accession>
<dbReference type="AlphaFoldDB" id="A0AAV4H702"/>
<proteinExistence type="predicted"/>
<organism evidence="1 2">
    <name type="scientific">Elysia marginata</name>
    <dbReference type="NCBI Taxonomy" id="1093978"/>
    <lineage>
        <taxon>Eukaryota</taxon>
        <taxon>Metazoa</taxon>
        <taxon>Spiralia</taxon>
        <taxon>Lophotrochozoa</taxon>
        <taxon>Mollusca</taxon>
        <taxon>Gastropoda</taxon>
        <taxon>Heterobranchia</taxon>
        <taxon>Euthyneura</taxon>
        <taxon>Panpulmonata</taxon>
        <taxon>Sacoglossa</taxon>
        <taxon>Placobranchoidea</taxon>
        <taxon>Plakobranchidae</taxon>
        <taxon>Elysia</taxon>
    </lineage>
</organism>
<dbReference type="Proteomes" id="UP000762676">
    <property type="component" value="Unassembled WGS sequence"/>
</dbReference>
<comment type="caution">
    <text evidence="1">The sequence shown here is derived from an EMBL/GenBank/DDBJ whole genome shotgun (WGS) entry which is preliminary data.</text>
</comment>